<evidence type="ECO:0000256" key="1">
    <source>
        <dbReference type="ARBA" id="ARBA00010692"/>
    </source>
</evidence>
<feature type="transmembrane region" description="Helical" evidence="3">
    <location>
        <begin position="52"/>
        <end position="69"/>
    </location>
</feature>
<keyword evidence="2" id="KW-0813">Transport</keyword>
<feature type="transmembrane region" description="Helical" evidence="3">
    <location>
        <begin position="129"/>
        <end position="149"/>
    </location>
</feature>
<evidence type="ECO:0000256" key="3">
    <source>
        <dbReference type="SAM" id="Phobius"/>
    </source>
</evidence>
<dbReference type="Proteomes" id="UP000595895">
    <property type="component" value="Chromosome"/>
</dbReference>
<evidence type="ECO:0000313" key="5">
    <source>
        <dbReference type="Proteomes" id="UP000595895"/>
    </source>
</evidence>
<dbReference type="GO" id="GO:0005886">
    <property type="term" value="C:plasma membrane"/>
    <property type="evidence" value="ECO:0007669"/>
    <property type="project" value="UniProtKB-SubCell"/>
</dbReference>
<dbReference type="Gene3D" id="1.10.1760.20">
    <property type="match status" value="1"/>
</dbReference>
<keyword evidence="3" id="KW-1133">Transmembrane helix</keyword>
<dbReference type="KEGG" id="awe:JG540_08550"/>
<dbReference type="AlphaFoldDB" id="A0A7T7M8W6"/>
<keyword evidence="2 3" id="KW-0472">Membrane</keyword>
<reference evidence="4 5" key="1">
    <citation type="submission" date="2020-12" db="EMBL/GenBank/DDBJ databases">
        <authorList>
            <person name="Zhou J."/>
        </authorList>
    </citation>
    <scope>NUCLEOTIDE SEQUENCE [LARGE SCALE GENOMIC DNA]</scope>
    <source>
        <strain evidence="4 5">CCUG 61299</strain>
    </source>
</reference>
<evidence type="ECO:0000313" key="4">
    <source>
        <dbReference type="EMBL" id="QQM67074.1"/>
    </source>
</evidence>
<proteinExistence type="inferred from homology"/>
<dbReference type="RefSeq" id="WP_200275348.1">
    <property type="nucleotide sequence ID" value="NZ_CP066802.1"/>
</dbReference>
<accession>A0A7T7M8W6</accession>
<keyword evidence="5" id="KW-1185">Reference proteome</keyword>
<keyword evidence="2" id="KW-1003">Cell membrane</keyword>
<comment type="similarity">
    <text evidence="1 2">Belongs to the BioY family.</text>
</comment>
<comment type="subcellular location">
    <subcellularLocation>
        <location evidence="2">Cell membrane</location>
        <topology evidence="2">Multi-pass membrane protein</topology>
    </subcellularLocation>
</comment>
<evidence type="ECO:0000256" key="2">
    <source>
        <dbReference type="PIRNR" id="PIRNR016661"/>
    </source>
</evidence>
<feature type="transmembrane region" description="Helical" evidence="3">
    <location>
        <begin position="74"/>
        <end position="93"/>
    </location>
</feature>
<organism evidence="4 5">
    <name type="scientific">Actinomyces weissii</name>
    <dbReference type="NCBI Taxonomy" id="675090"/>
    <lineage>
        <taxon>Bacteria</taxon>
        <taxon>Bacillati</taxon>
        <taxon>Actinomycetota</taxon>
        <taxon>Actinomycetes</taxon>
        <taxon>Actinomycetales</taxon>
        <taxon>Actinomycetaceae</taxon>
        <taxon>Actinomyces</taxon>
    </lineage>
</organism>
<feature type="transmembrane region" description="Helical" evidence="3">
    <location>
        <begin position="155"/>
        <end position="180"/>
    </location>
</feature>
<dbReference type="PIRSF" id="PIRSF016661">
    <property type="entry name" value="BioY"/>
    <property type="match status" value="1"/>
</dbReference>
<feature type="transmembrane region" description="Helical" evidence="3">
    <location>
        <begin position="28"/>
        <end position="46"/>
    </location>
</feature>
<dbReference type="EMBL" id="CP066802">
    <property type="protein sequence ID" value="QQM67074.1"/>
    <property type="molecule type" value="Genomic_DNA"/>
</dbReference>
<sequence length="185" mass="19036">MSTTLERVLPTAAQSLTRSQAPRWAREVALVLAGTAAVALVGQLRLPLPFSPVPVTLGSFAVLGVGALLGSRRALGSTVVFALLAASGVPVLAGWQGGVTATFGYVLGYCVAGVVAGQAHRDHSPWWRGALMLGASALVYVPGVAWLVVSTGKPLGAVLAIGVLPFLWGDLFKSLVASLLPRCRL</sequence>
<dbReference type="PANTHER" id="PTHR34295">
    <property type="entry name" value="BIOTIN TRANSPORTER BIOY"/>
    <property type="match status" value="1"/>
</dbReference>
<feature type="transmembrane region" description="Helical" evidence="3">
    <location>
        <begin position="99"/>
        <end position="117"/>
    </location>
</feature>
<dbReference type="InterPro" id="IPR003784">
    <property type="entry name" value="BioY"/>
</dbReference>
<name>A0A7T7M8W6_9ACTO</name>
<gene>
    <name evidence="4" type="ORF">JG540_08550</name>
</gene>
<dbReference type="PANTHER" id="PTHR34295:SF1">
    <property type="entry name" value="BIOTIN TRANSPORTER BIOY"/>
    <property type="match status" value="1"/>
</dbReference>
<keyword evidence="3" id="KW-0812">Transmembrane</keyword>
<dbReference type="Pfam" id="PF02632">
    <property type="entry name" value="BioY"/>
    <property type="match status" value="1"/>
</dbReference>
<protein>
    <recommendedName>
        <fullName evidence="2">Biotin transporter</fullName>
    </recommendedName>
</protein>
<dbReference type="GO" id="GO:0015225">
    <property type="term" value="F:biotin transmembrane transporter activity"/>
    <property type="evidence" value="ECO:0007669"/>
    <property type="project" value="UniProtKB-UniRule"/>
</dbReference>